<dbReference type="EMBL" id="CAADIK010000047">
    <property type="protein sequence ID" value="VFR79720.1"/>
    <property type="molecule type" value="Genomic_DNA"/>
</dbReference>
<evidence type="ECO:0000313" key="9">
    <source>
        <dbReference type="EMBL" id="VFR96581.1"/>
    </source>
</evidence>
<reference evidence="10" key="1">
    <citation type="submission" date="2019-03" db="EMBL/GenBank/DDBJ databases">
        <authorList>
            <person name="Danneels B."/>
        </authorList>
    </citation>
    <scope>NUCLEOTIDE SEQUENCE</scope>
</reference>
<keyword evidence="2 5" id="KW-0812">Transmembrane</keyword>
<organism evidence="10">
    <name type="scientific">plant metagenome</name>
    <dbReference type="NCBI Taxonomy" id="1297885"/>
    <lineage>
        <taxon>unclassified sequences</taxon>
        <taxon>metagenomes</taxon>
        <taxon>organismal metagenomes</taxon>
    </lineage>
</organism>
<evidence type="ECO:0000256" key="1">
    <source>
        <dbReference type="ARBA" id="ARBA00004141"/>
    </source>
</evidence>
<evidence type="ECO:0000256" key="5">
    <source>
        <dbReference type="SAM" id="Phobius"/>
    </source>
</evidence>
<feature type="transmembrane region" description="Helical" evidence="5">
    <location>
        <begin position="20"/>
        <end position="40"/>
    </location>
</feature>
<accession>A0A484XHQ6</accession>
<evidence type="ECO:0000313" key="10">
    <source>
        <dbReference type="EMBL" id="VFS23618.1"/>
    </source>
</evidence>
<dbReference type="Pfam" id="PF13515">
    <property type="entry name" value="FUSC_2"/>
    <property type="match status" value="1"/>
</dbReference>
<evidence type="ECO:0000313" key="7">
    <source>
        <dbReference type="EMBL" id="VFR54581.1"/>
    </source>
</evidence>
<dbReference type="EMBL" id="CAADIZ010000024">
    <property type="protein sequence ID" value="VFS23618.1"/>
    <property type="molecule type" value="Genomic_DNA"/>
</dbReference>
<name>A0A484XHQ6_9ZZZZ</name>
<dbReference type="EMBL" id="CAADII010000030">
    <property type="protein sequence ID" value="VFR54581.1"/>
    <property type="molecule type" value="Genomic_DNA"/>
</dbReference>
<keyword evidence="4 5" id="KW-0472">Membrane</keyword>
<comment type="subcellular location">
    <subcellularLocation>
        <location evidence="1">Membrane</location>
        <topology evidence="1">Multi-pass membrane protein</topology>
    </subcellularLocation>
</comment>
<evidence type="ECO:0000259" key="6">
    <source>
        <dbReference type="Pfam" id="PF13515"/>
    </source>
</evidence>
<feature type="transmembrane region" description="Helical" evidence="5">
    <location>
        <begin position="92"/>
        <end position="112"/>
    </location>
</feature>
<protein>
    <recommendedName>
        <fullName evidence="6">Integral membrane bound transporter domain-containing protein</fullName>
    </recommendedName>
</protein>
<feature type="transmembrane region" description="Helical" evidence="5">
    <location>
        <begin position="139"/>
        <end position="157"/>
    </location>
</feature>
<dbReference type="AlphaFoldDB" id="A0A484XHQ6"/>
<feature type="domain" description="Integral membrane bound transporter" evidence="6">
    <location>
        <begin position="31"/>
        <end position="151"/>
    </location>
</feature>
<gene>
    <name evidence="7" type="ORF">BRI6_3120</name>
    <name evidence="8" type="ORF">BRI9_3181</name>
    <name evidence="9" type="ORF">IVO3_3177</name>
    <name evidence="10" type="ORF">RAN7_3152</name>
</gene>
<sequence>MARRARAGLSRRFWQDSVRFPAQTVVAVLCAYYFMVGMQWPDVSWAAFSALFVVRANLEGTAGEATARIAGALAGIAIGVALAMAGLPRWPFPWAVVAGVGIMGLIAVRWPLLNYGLVTVAVLTVAPDPDLLDGAWDKALAIMVGSLSGILGAALVLPRATEPHVRAQLAHSLRVLGKTVAARAGTFVDCNAQTRRGRQGSEEPAAQSARDILGQARWSPVKLFNRKETDRLLGRIDALWCAVPVLDSATRSPLSPAACKWLGDEARLLPEAFETDMRRAADMIETRRSPAEGPASTEVFKDLERRLGEVSPDNGLAPLDHSALQVAHWGWGALLEETQALWEILRQDGGKAGAPDLKTPSA</sequence>
<evidence type="ECO:0000256" key="2">
    <source>
        <dbReference type="ARBA" id="ARBA00022692"/>
    </source>
</evidence>
<keyword evidence="3 5" id="KW-1133">Transmembrane helix</keyword>
<evidence type="ECO:0000313" key="8">
    <source>
        <dbReference type="EMBL" id="VFR79720.1"/>
    </source>
</evidence>
<dbReference type="GO" id="GO:0016020">
    <property type="term" value="C:membrane"/>
    <property type="evidence" value="ECO:0007669"/>
    <property type="project" value="UniProtKB-SubCell"/>
</dbReference>
<evidence type="ECO:0000256" key="4">
    <source>
        <dbReference type="ARBA" id="ARBA00023136"/>
    </source>
</evidence>
<feature type="transmembrane region" description="Helical" evidence="5">
    <location>
        <begin position="65"/>
        <end position="85"/>
    </location>
</feature>
<evidence type="ECO:0000256" key="3">
    <source>
        <dbReference type="ARBA" id="ARBA00022989"/>
    </source>
</evidence>
<proteinExistence type="predicted"/>
<dbReference type="InterPro" id="IPR049453">
    <property type="entry name" value="Memb_transporter_dom"/>
</dbReference>
<dbReference type="EMBL" id="CAADIP010000051">
    <property type="protein sequence ID" value="VFR96581.1"/>
    <property type="molecule type" value="Genomic_DNA"/>
</dbReference>